<dbReference type="Proteomes" id="UP000228613">
    <property type="component" value="Unassembled WGS sequence"/>
</dbReference>
<protein>
    <recommendedName>
        <fullName evidence="4">SbsA Ig-like domain-containing protein</fullName>
    </recommendedName>
</protein>
<dbReference type="AlphaFoldDB" id="A0A2J0JI19"/>
<evidence type="ECO:0008006" key="4">
    <source>
        <dbReference type="Google" id="ProtNLM"/>
    </source>
</evidence>
<keyword evidence="1" id="KW-1133">Transmembrane helix</keyword>
<reference evidence="3" key="1">
    <citation type="submission" date="2017-09" db="EMBL/GenBank/DDBJ databases">
        <title>Depth-based differentiation of microbial function through sediment-hosted aquifers and enrichment of novel symbionts in the deep terrestrial subsurface.</title>
        <authorList>
            <person name="Probst A.J."/>
            <person name="Ladd B."/>
            <person name="Jarett J.K."/>
            <person name="Geller-Mcgrath D.E."/>
            <person name="Sieber C.M.K."/>
            <person name="Emerson J.B."/>
            <person name="Anantharaman K."/>
            <person name="Thomas B.C."/>
            <person name="Malmstrom R."/>
            <person name="Stieglmeier M."/>
            <person name="Klingl A."/>
            <person name="Woyke T."/>
            <person name="Ryan C.M."/>
            <person name="Banfield J.F."/>
        </authorList>
    </citation>
    <scope>NUCLEOTIDE SEQUENCE [LARGE SCALE GENOMIC DNA]</scope>
</reference>
<dbReference type="EMBL" id="PFCP01000032">
    <property type="protein sequence ID" value="PIR68969.1"/>
    <property type="molecule type" value="Genomic_DNA"/>
</dbReference>
<feature type="transmembrane region" description="Helical" evidence="1">
    <location>
        <begin position="7"/>
        <end position="28"/>
    </location>
</feature>
<sequence>MKISNGISLKLFLISIFILTGIFSLFFISNTKVRAQTENKIIVRTTGYSVLSPNNFVFIGSYSGNFDKKGFTTNFEFKKYNSKTIVSSGDLSEYFNSLDEEKETTIEIVRKTTADEADVFFTSPELNLFSTYYFRAVGCIEEDPIKGDGCIKDNSVQKFYGDVMSLSTGTIPYGATYTYPYSFDVDTGSDIQNGDASQCKITETFTSSGCKEKTTGTTPDSIPNTPPEIPIITGSTQNADPAPNLEDFSGGLVKCGTAHYPIVQGDPKSGMVSNPCGFKDIMELINTVIKFLLQDIVLPLAAIMFAYAGFELVTSGGSTEKKSKAKKIFTDVAIGLVIIVAAFLIIQTILSIVGYTEVSTWNKL</sequence>
<name>A0A2J0JI19_9BACT</name>
<comment type="caution">
    <text evidence="2">The sequence shown here is derived from an EMBL/GenBank/DDBJ whole genome shotgun (WGS) entry which is preliminary data.</text>
</comment>
<keyword evidence="1" id="KW-0812">Transmembrane</keyword>
<feature type="transmembrane region" description="Helical" evidence="1">
    <location>
        <begin position="328"/>
        <end position="355"/>
    </location>
</feature>
<gene>
    <name evidence="2" type="ORF">COU48_01160</name>
</gene>
<dbReference type="InterPro" id="IPR043993">
    <property type="entry name" value="T4SS_pilin"/>
</dbReference>
<accession>A0A2J0JI19</accession>
<proteinExistence type="predicted"/>
<organism evidence="2 3">
    <name type="scientific">Candidatus Nomurabacteria bacterium CG10_big_fil_rev_8_21_14_0_10_03_31_7</name>
    <dbReference type="NCBI Taxonomy" id="1974730"/>
    <lineage>
        <taxon>Bacteria</taxon>
        <taxon>Candidatus Nomuraibacteriota</taxon>
    </lineage>
</organism>
<evidence type="ECO:0000256" key="1">
    <source>
        <dbReference type="SAM" id="Phobius"/>
    </source>
</evidence>
<dbReference type="Pfam" id="PF18895">
    <property type="entry name" value="T4SS_pilin"/>
    <property type="match status" value="1"/>
</dbReference>
<evidence type="ECO:0000313" key="3">
    <source>
        <dbReference type="Proteomes" id="UP000228613"/>
    </source>
</evidence>
<evidence type="ECO:0000313" key="2">
    <source>
        <dbReference type="EMBL" id="PIR68969.1"/>
    </source>
</evidence>
<feature type="transmembrane region" description="Helical" evidence="1">
    <location>
        <begin position="296"/>
        <end position="316"/>
    </location>
</feature>
<keyword evidence="1" id="KW-0472">Membrane</keyword>